<dbReference type="EMBL" id="VOQR01000001">
    <property type="protein sequence ID" value="TXC72847.1"/>
    <property type="molecule type" value="Genomic_DNA"/>
</dbReference>
<reference evidence="2 3" key="1">
    <citation type="journal article" date="2013" name="Antonie Van Leeuwenhoek">
        <title>Sphingomonas ginsenosidivorax sp. nov., with the ability to transform ginsenosides.</title>
        <authorList>
            <person name="Jin X.F."/>
            <person name="Kim J.K."/>
            <person name="Liu Q.M."/>
            <person name="Kang M.S."/>
            <person name="He D."/>
            <person name="Jin F.X."/>
            <person name="Kim S.C."/>
            <person name="Im W.T."/>
        </authorList>
    </citation>
    <scope>NUCLEOTIDE SEQUENCE [LARGE SCALE GENOMIC DNA]</scope>
    <source>
        <strain evidence="2 3">KHI67</strain>
    </source>
</reference>
<keyword evidence="1" id="KW-1133">Transmembrane helix</keyword>
<feature type="transmembrane region" description="Helical" evidence="1">
    <location>
        <begin position="63"/>
        <end position="87"/>
    </location>
</feature>
<protein>
    <submittedName>
        <fullName evidence="2">Phage holin family protein</fullName>
    </submittedName>
</protein>
<proteinExistence type="predicted"/>
<organism evidence="2 3">
    <name type="scientific">Sphingomonas ginsenosidivorax</name>
    <dbReference type="NCBI Taxonomy" id="862135"/>
    <lineage>
        <taxon>Bacteria</taxon>
        <taxon>Pseudomonadati</taxon>
        <taxon>Pseudomonadota</taxon>
        <taxon>Alphaproteobacteria</taxon>
        <taxon>Sphingomonadales</taxon>
        <taxon>Sphingomonadaceae</taxon>
        <taxon>Sphingomonas</taxon>
    </lineage>
</organism>
<dbReference type="InterPro" id="IPR009937">
    <property type="entry name" value="Phage_holin_3_6"/>
</dbReference>
<keyword evidence="3" id="KW-1185">Reference proteome</keyword>
<evidence type="ECO:0000313" key="2">
    <source>
        <dbReference type="EMBL" id="TXC72847.1"/>
    </source>
</evidence>
<feature type="transmembrane region" description="Helical" evidence="1">
    <location>
        <begin position="33"/>
        <end position="57"/>
    </location>
</feature>
<gene>
    <name evidence="2" type="ORF">FSB78_09255</name>
</gene>
<evidence type="ECO:0000256" key="1">
    <source>
        <dbReference type="SAM" id="Phobius"/>
    </source>
</evidence>
<dbReference type="Pfam" id="PF07332">
    <property type="entry name" value="Phage_holin_3_6"/>
    <property type="match status" value="1"/>
</dbReference>
<sequence>MVSRLAGETRALAGAEIAVYKARFGITLAAYKTAAMFFAVAGVLALAALIALLVGLIMTLTPLVGPGFATLIVVGVVLVLAVVLGLVGKSKLTPGAPS</sequence>
<keyword evidence="1" id="KW-0812">Transmembrane</keyword>
<dbReference type="OrthoDB" id="7571738at2"/>
<dbReference type="Proteomes" id="UP000321250">
    <property type="component" value="Unassembled WGS sequence"/>
</dbReference>
<comment type="caution">
    <text evidence="2">The sequence shown here is derived from an EMBL/GenBank/DDBJ whole genome shotgun (WGS) entry which is preliminary data.</text>
</comment>
<accession>A0A5C6UJE4</accession>
<keyword evidence="1" id="KW-0472">Membrane</keyword>
<evidence type="ECO:0000313" key="3">
    <source>
        <dbReference type="Proteomes" id="UP000321250"/>
    </source>
</evidence>
<name>A0A5C6UJE4_9SPHN</name>
<dbReference type="AlphaFoldDB" id="A0A5C6UJE4"/>